<organism evidence="1 2">
    <name type="scientific">Gallionella capsiferriformans (strain ES-2)</name>
    <name type="common">Gallionella ferruginea capsiferriformans (strain ES-2)</name>
    <dbReference type="NCBI Taxonomy" id="395494"/>
    <lineage>
        <taxon>Bacteria</taxon>
        <taxon>Pseudomonadati</taxon>
        <taxon>Pseudomonadota</taxon>
        <taxon>Betaproteobacteria</taxon>
        <taxon>Nitrosomonadales</taxon>
        <taxon>Gallionellaceae</taxon>
        <taxon>Gallionella</taxon>
    </lineage>
</organism>
<protein>
    <submittedName>
        <fullName evidence="1">Uncharacterized protein</fullName>
    </submittedName>
</protein>
<dbReference type="OrthoDB" id="505641at2"/>
<dbReference type="Gene3D" id="2.60.40.3440">
    <property type="match status" value="1"/>
</dbReference>
<evidence type="ECO:0000313" key="2">
    <source>
        <dbReference type="Proteomes" id="UP000001235"/>
    </source>
</evidence>
<dbReference type="Pfam" id="PF17963">
    <property type="entry name" value="Big_9"/>
    <property type="match status" value="1"/>
</dbReference>
<dbReference type="STRING" id="395494.Galf_1444"/>
<name>D9SG17_GALCS</name>
<dbReference type="AlphaFoldDB" id="D9SG17"/>
<proteinExistence type="predicted"/>
<dbReference type="Proteomes" id="UP000001235">
    <property type="component" value="Chromosome"/>
</dbReference>
<keyword evidence="2" id="KW-1185">Reference proteome</keyword>
<reference evidence="1 2" key="1">
    <citation type="submission" date="2010-08" db="EMBL/GenBank/DDBJ databases">
        <title>Complete sequence of Gallionella capsiferriformans ES-2.</title>
        <authorList>
            <consortium name="US DOE Joint Genome Institute"/>
            <person name="Lucas S."/>
            <person name="Copeland A."/>
            <person name="Lapidus A."/>
            <person name="Cheng J.-F."/>
            <person name="Bruce D."/>
            <person name="Goodwin L."/>
            <person name="Pitluck S."/>
            <person name="Chertkov O."/>
            <person name="Davenport K.W."/>
            <person name="Detter J.C."/>
            <person name="Han C."/>
            <person name="Tapia R."/>
            <person name="Land M."/>
            <person name="Hauser L."/>
            <person name="Chang Y.-J."/>
            <person name="Jeffries C."/>
            <person name="Kyrpides N."/>
            <person name="Ivanova N."/>
            <person name="Mikhailova N."/>
            <person name="Shelobolina E.S."/>
            <person name="Picardal F."/>
            <person name="Roden E."/>
            <person name="Emerson D."/>
            <person name="Woyke T."/>
        </authorList>
    </citation>
    <scope>NUCLEOTIDE SEQUENCE [LARGE SCALE GENOMIC DNA]</scope>
    <source>
        <strain evidence="1 2">ES-2</strain>
    </source>
</reference>
<dbReference type="eggNOG" id="COG2931">
    <property type="taxonomic scope" value="Bacteria"/>
</dbReference>
<dbReference type="HOGENOM" id="CLU_1213383_0_0_4"/>
<sequence precursor="true">MQKHKAKLTPLVMKELLVWQDANGDGVADNNNGKFDAIELKTLAQLGITELNYAMGNGQLKQLASPDVAADTQGTRTHVVPEGIILQSSNGSTSLLVTRVDDKSLLEANRDGVTGYENTETLISAADLLANDTLAGLSEQNISITGVSGFTHGTGFLDGNGYIHYTPEANYFGAASFDYTLKASTGTEGKDLLLGHYGNTIINALGDDDLLAGRGNAANEVREERRAA</sequence>
<gene>
    <name evidence="1" type="ordered locus">Galf_1444</name>
</gene>
<accession>D9SG17</accession>
<dbReference type="KEGG" id="gca:Galf_1444"/>
<dbReference type="RefSeq" id="WP_013293403.1">
    <property type="nucleotide sequence ID" value="NC_014394.1"/>
</dbReference>
<dbReference type="EMBL" id="CP002159">
    <property type="protein sequence ID" value="ADL55464.1"/>
    <property type="molecule type" value="Genomic_DNA"/>
</dbReference>
<evidence type="ECO:0000313" key="1">
    <source>
        <dbReference type="EMBL" id="ADL55464.1"/>
    </source>
</evidence>